<organism evidence="1">
    <name type="scientific">uncultured marine bacterium MedDCM-OCT-S04-C7</name>
    <dbReference type="NCBI Taxonomy" id="743059"/>
    <lineage>
        <taxon>Bacteria</taxon>
        <taxon>environmental samples</taxon>
    </lineage>
</organism>
<evidence type="ECO:0008006" key="2">
    <source>
        <dbReference type="Google" id="ProtNLM"/>
    </source>
</evidence>
<name>D6PD65_9BACT</name>
<dbReference type="EMBL" id="GU942992">
    <property type="protein sequence ID" value="ADD93666.1"/>
    <property type="molecule type" value="Genomic_DNA"/>
</dbReference>
<accession>D6PD65</accession>
<reference evidence="1" key="1">
    <citation type="journal article" date="2010" name="ISME J.">
        <title>Metagenome of the Mediterranean deep chlorophyll maximum studied by direct and fosmid library 454 pyrosequencing.</title>
        <authorList>
            <person name="Ghai R."/>
            <person name="Martin-Cuadrado A.B."/>
            <person name="Molto A.G."/>
            <person name="Heredia I.G."/>
            <person name="Cabrera R."/>
            <person name="Martin J."/>
            <person name="Verdu M."/>
            <person name="Deschamps P."/>
            <person name="Moreira D."/>
            <person name="Lopez-Garcia P."/>
            <person name="Mira A."/>
            <person name="Rodriguez-Valera F."/>
        </authorList>
    </citation>
    <scope>NUCLEOTIDE SEQUENCE</scope>
</reference>
<dbReference type="AlphaFoldDB" id="D6PD65"/>
<protein>
    <recommendedName>
        <fullName evidence="2">DUF1585 domain-containing protein</fullName>
    </recommendedName>
</protein>
<sequence length="123" mass="13879">MINPLGFSLEEYDALGRLRATENRDGRDIPINAEGNYQPRTGKEANFYGGRELGQFLALNRDATETFVQSLFHALVKQPLKAWGSDVLEQLTDRFVSKNYSIRKLIVEIALVMTKPTKSSSKD</sequence>
<evidence type="ECO:0000313" key="1">
    <source>
        <dbReference type="EMBL" id="ADD93666.1"/>
    </source>
</evidence>
<proteinExistence type="predicted"/>